<evidence type="ECO:0000256" key="4">
    <source>
        <dbReference type="ARBA" id="ARBA00023163"/>
    </source>
</evidence>
<evidence type="ECO:0000256" key="2">
    <source>
        <dbReference type="ARBA" id="ARBA00023015"/>
    </source>
</evidence>
<dbReference type="SUPFAM" id="SSF88946">
    <property type="entry name" value="Sigma2 domain of RNA polymerase sigma factors"/>
    <property type="match status" value="1"/>
</dbReference>
<accession>A0ABY3PSD6</accession>
<dbReference type="InterPro" id="IPR053812">
    <property type="entry name" value="HTH_Sigma70_ECF-like"/>
</dbReference>
<dbReference type="PANTHER" id="PTHR43133">
    <property type="entry name" value="RNA POLYMERASE ECF-TYPE SIGMA FACTO"/>
    <property type="match status" value="1"/>
</dbReference>
<name>A0ABY3PSD6_9CYAN</name>
<dbReference type="SUPFAM" id="SSF88659">
    <property type="entry name" value="Sigma3 and sigma4 domains of RNA polymerase sigma factors"/>
    <property type="match status" value="1"/>
</dbReference>
<dbReference type="Gene3D" id="1.10.1740.10">
    <property type="match status" value="1"/>
</dbReference>
<dbReference type="RefSeq" id="WP_230843913.1">
    <property type="nucleotide sequence ID" value="NZ_CP063845.1"/>
</dbReference>
<dbReference type="NCBIfam" id="TIGR02999">
    <property type="entry name" value="Sig-70_X6"/>
    <property type="match status" value="1"/>
</dbReference>
<evidence type="ECO:0000256" key="1">
    <source>
        <dbReference type="ARBA" id="ARBA00010641"/>
    </source>
</evidence>
<evidence type="ECO:0000313" key="7">
    <source>
        <dbReference type="Proteomes" id="UP001054846"/>
    </source>
</evidence>
<reference evidence="6 7" key="1">
    <citation type="journal article" date="2021" name="Genome Biol. Evol.">
        <title>Complete Genome Sequencing of a Novel Gloeobacter Species from a Waterfall Cave in Mexico.</title>
        <authorList>
            <person name="Saw J.H."/>
            <person name="Cardona T."/>
            <person name="Montejano G."/>
        </authorList>
    </citation>
    <scope>NUCLEOTIDE SEQUENCE [LARGE SCALE GENOMIC DNA]</scope>
    <source>
        <strain evidence="6">MG652769</strain>
    </source>
</reference>
<gene>
    <name evidence="6" type="ORF">ISF26_10740</name>
</gene>
<keyword evidence="2" id="KW-0805">Transcription regulation</keyword>
<dbReference type="InterPro" id="IPR036388">
    <property type="entry name" value="WH-like_DNA-bd_sf"/>
</dbReference>
<sequence>MNTVGNHSHRAGAAADLTQLLCSWQRGDRQALDRIAPILEGELRQLARHLLRSERCGHTLRPTALVNEAYLKLIDQRQSWRNRAHFFGMAAHLMRRVLVDHARARARHKRGGGVCMLSLDESLAVAVEEADLDLVVLDAALERLAVHSPEECRVVELRYFAGLTISETAEVLGLSPGAVTRRWAFARAWLRRELDDTTCGDKTGACFHG</sequence>
<organism evidence="6 7">
    <name type="scientific">Gloeobacter morelensis MG652769</name>
    <dbReference type="NCBI Taxonomy" id="2781736"/>
    <lineage>
        <taxon>Bacteria</taxon>
        <taxon>Bacillati</taxon>
        <taxon>Cyanobacteriota</taxon>
        <taxon>Cyanophyceae</taxon>
        <taxon>Gloeobacterales</taxon>
        <taxon>Gloeobacteraceae</taxon>
        <taxon>Gloeobacter</taxon>
        <taxon>Gloeobacter morelensis</taxon>
    </lineage>
</organism>
<feature type="domain" description="RNA polymerase sigma-70 ECF-like HTH" evidence="5">
    <location>
        <begin position="15"/>
        <end position="196"/>
    </location>
</feature>
<keyword evidence="4" id="KW-0804">Transcription</keyword>
<dbReference type="PANTHER" id="PTHR43133:SF39">
    <property type="entry name" value="SIMILAR TO RNA POLYMERASE SIGMA-E FACTOR"/>
    <property type="match status" value="1"/>
</dbReference>
<evidence type="ECO:0000256" key="3">
    <source>
        <dbReference type="ARBA" id="ARBA00023082"/>
    </source>
</evidence>
<dbReference type="EMBL" id="CP063845">
    <property type="protein sequence ID" value="UFP96647.1"/>
    <property type="molecule type" value="Genomic_DNA"/>
</dbReference>
<dbReference type="InterPro" id="IPR013324">
    <property type="entry name" value="RNA_pol_sigma_r3/r4-like"/>
</dbReference>
<keyword evidence="3" id="KW-0731">Sigma factor</keyword>
<dbReference type="InterPro" id="IPR013325">
    <property type="entry name" value="RNA_pol_sigma_r2"/>
</dbReference>
<dbReference type="Gene3D" id="1.10.10.10">
    <property type="entry name" value="Winged helix-like DNA-binding domain superfamily/Winged helix DNA-binding domain"/>
    <property type="match status" value="1"/>
</dbReference>
<evidence type="ECO:0000313" key="6">
    <source>
        <dbReference type="EMBL" id="UFP96647.1"/>
    </source>
</evidence>
<dbReference type="Pfam" id="PF07638">
    <property type="entry name" value="Sigma70_ECF"/>
    <property type="match status" value="1"/>
</dbReference>
<dbReference type="Proteomes" id="UP001054846">
    <property type="component" value="Chromosome"/>
</dbReference>
<evidence type="ECO:0000259" key="5">
    <source>
        <dbReference type="Pfam" id="PF07638"/>
    </source>
</evidence>
<keyword evidence="7" id="KW-1185">Reference proteome</keyword>
<dbReference type="InterPro" id="IPR014284">
    <property type="entry name" value="RNA_pol_sigma-70_dom"/>
</dbReference>
<dbReference type="InterPro" id="IPR039425">
    <property type="entry name" value="RNA_pol_sigma-70-like"/>
</dbReference>
<protein>
    <submittedName>
        <fullName evidence="6">Sigma-70 family RNA polymerase sigma factor</fullName>
    </submittedName>
</protein>
<dbReference type="InterPro" id="IPR011517">
    <property type="entry name" value="RNA_pol_sigma70_ECF-like"/>
</dbReference>
<dbReference type="NCBIfam" id="TIGR02937">
    <property type="entry name" value="sigma70-ECF"/>
    <property type="match status" value="1"/>
</dbReference>
<proteinExistence type="inferred from homology"/>
<comment type="similarity">
    <text evidence="1">Belongs to the sigma-70 factor family. ECF subfamily.</text>
</comment>